<name>W8RN41_9RHOB</name>
<reference evidence="1 2" key="1">
    <citation type="submission" date="2013-03" db="EMBL/GenBank/DDBJ databases">
        <authorList>
            <person name="Fiebig A."/>
            <person name="Goeker M."/>
            <person name="Klenk H.-P.P."/>
        </authorList>
    </citation>
    <scope>NUCLEOTIDE SEQUENCE [LARGE SCALE GENOMIC DNA]</scope>
    <source>
        <strain evidence="2">DSM 19469</strain>
    </source>
</reference>
<dbReference type="Proteomes" id="UP000019593">
    <property type="component" value="Chromosome"/>
</dbReference>
<proteinExistence type="predicted"/>
<dbReference type="KEGG" id="red:roselon_00069"/>
<dbReference type="HOGENOM" id="CLU_3084312_0_0_5"/>
<evidence type="ECO:0000313" key="1">
    <source>
        <dbReference type="EMBL" id="AHM02534.1"/>
    </source>
</evidence>
<keyword evidence="2" id="KW-1185">Reference proteome</keyword>
<dbReference type="EMBL" id="CP004372">
    <property type="protein sequence ID" value="AHM02534.1"/>
    <property type="molecule type" value="Genomic_DNA"/>
</dbReference>
<evidence type="ECO:0000313" key="2">
    <source>
        <dbReference type="Proteomes" id="UP000019593"/>
    </source>
</evidence>
<sequence length="52" mass="5417">MGSRTTQQPPSDGMAAWRRNMWGLGGGCQCGIRGAAPAGRCFDAFARLKGCG</sequence>
<protein>
    <submittedName>
        <fullName evidence="1">Uncharacterized protein</fullName>
    </submittedName>
</protein>
<organism evidence="1 2">
    <name type="scientific">Roseicyclus elongatus DSM 19469</name>
    <dbReference type="NCBI Taxonomy" id="1294273"/>
    <lineage>
        <taxon>Bacteria</taxon>
        <taxon>Pseudomonadati</taxon>
        <taxon>Pseudomonadota</taxon>
        <taxon>Alphaproteobacteria</taxon>
        <taxon>Rhodobacterales</taxon>
        <taxon>Roseobacteraceae</taxon>
        <taxon>Roseicyclus</taxon>
    </lineage>
</organism>
<gene>
    <name evidence="1" type="ORF">roselon_00069</name>
</gene>
<accession>W8RN41</accession>
<dbReference type="AlphaFoldDB" id="W8RN41"/>